<evidence type="ECO:0000256" key="1">
    <source>
        <dbReference type="SAM" id="SignalP"/>
    </source>
</evidence>
<keyword evidence="3" id="KW-1185">Reference proteome</keyword>
<dbReference type="EMBL" id="JAVTTO010000001">
    <property type="protein sequence ID" value="MDT7831398.1"/>
    <property type="molecule type" value="Genomic_DNA"/>
</dbReference>
<gene>
    <name evidence="2" type="ORF">RQM59_03345</name>
</gene>
<evidence type="ECO:0008006" key="4">
    <source>
        <dbReference type="Google" id="ProtNLM"/>
    </source>
</evidence>
<name>A0ABU3LDV7_9FLAO</name>
<evidence type="ECO:0000313" key="3">
    <source>
        <dbReference type="Proteomes" id="UP001257277"/>
    </source>
</evidence>
<accession>A0ABU3LDV7</accession>
<keyword evidence="1" id="KW-0732">Signal</keyword>
<proteinExistence type="predicted"/>
<reference evidence="2 3" key="1">
    <citation type="submission" date="2023-09" db="EMBL/GenBank/DDBJ databases">
        <title>Novel taxa isolated from Blanes Bay.</title>
        <authorList>
            <person name="Rey-Velasco X."/>
            <person name="Lucena T."/>
        </authorList>
    </citation>
    <scope>NUCLEOTIDE SEQUENCE [LARGE SCALE GENOMIC DNA]</scope>
    <source>
        <strain evidence="2 3">S356</strain>
    </source>
</reference>
<feature type="chain" id="PRO_5046118200" description="Lipoprotein" evidence="1">
    <location>
        <begin position="30"/>
        <end position="242"/>
    </location>
</feature>
<dbReference type="RefSeq" id="WP_349240643.1">
    <property type="nucleotide sequence ID" value="NZ_JAVTTO010000001.1"/>
</dbReference>
<sequence length="242" mass="27035">MKIIKFLRRPYLSMIIAVLVLYASCNEHDSELNQTTKYSFKYDSYNSTKKAIDNIDALDVKGLKFIVNNSTLNRFDSKKQVLDFINNSLGHTPILRIEALEYFDVDGQNIVNKAIVDSVLSSQDYELLNNFAKDLTNYGVDMALANLEEKINLLDLDEFEFNKYNEFVNQFLMIKDDMDNNNIDLLESRSGWGCAFAIAGYTLATVAVGAACTPNPTTPIACPLAITRAVVAYGSMIAACSD</sequence>
<comment type="caution">
    <text evidence="2">The sequence shown here is derived from an EMBL/GenBank/DDBJ whole genome shotgun (WGS) entry which is preliminary data.</text>
</comment>
<dbReference type="Proteomes" id="UP001257277">
    <property type="component" value="Unassembled WGS sequence"/>
</dbReference>
<protein>
    <recommendedName>
        <fullName evidence="4">Lipoprotein</fullName>
    </recommendedName>
</protein>
<evidence type="ECO:0000313" key="2">
    <source>
        <dbReference type="EMBL" id="MDT7831398.1"/>
    </source>
</evidence>
<feature type="signal peptide" evidence="1">
    <location>
        <begin position="1"/>
        <end position="29"/>
    </location>
</feature>
<organism evidence="2 3">
    <name type="scientific">Asprobacillus argus</name>
    <dbReference type="NCBI Taxonomy" id="3076534"/>
    <lineage>
        <taxon>Bacteria</taxon>
        <taxon>Pseudomonadati</taxon>
        <taxon>Bacteroidota</taxon>
        <taxon>Flavobacteriia</taxon>
        <taxon>Flavobacteriales</taxon>
        <taxon>Flavobacteriaceae</taxon>
        <taxon>Asprobacillus</taxon>
    </lineage>
</organism>